<dbReference type="SUPFAM" id="SSF51695">
    <property type="entry name" value="PLC-like phosphodiesterases"/>
    <property type="match status" value="1"/>
</dbReference>
<dbReference type="PANTHER" id="PTHR46211">
    <property type="entry name" value="GLYCEROPHOSPHORYL DIESTER PHOSPHODIESTERASE"/>
    <property type="match status" value="1"/>
</dbReference>
<feature type="signal peptide" evidence="1">
    <location>
        <begin position="1"/>
        <end position="19"/>
    </location>
</feature>
<protein>
    <submittedName>
        <fullName evidence="3">Glycerophosphodiester phosphodiesterase</fullName>
    </submittedName>
</protein>
<dbReference type="RefSeq" id="WP_063181054.1">
    <property type="nucleotide sequence ID" value="NZ_LQNT01000009.1"/>
</dbReference>
<dbReference type="PROSITE" id="PS51704">
    <property type="entry name" value="GP_PDE"/>
    <property type="match status" value="1"/>
</dbReference>
<name>A0A163FNE4_9BACL</name>
<evidence type="ECO:0000313" key="3">
    <source>
        <dbReference type="EMBL" id="KZE38981.1"/>
    </source>
</evidence>
<evidence type="ECO:0000256" key="1">
    <source>
        <dbReference type="SAM" id="SignalP"/>
    </source>
</evidence>
<sequence>MKHVITVLAGVGIAMSSFAGTTAAAPANDLGGVVSVQEQQKIINVAHRGASGHAPENTMAAYQKAFEMKADYIEIDVQMSKDGELVIIHDNTVDRTTNGTGTVGEMTFEELRQLDAGSWFGEEYTGEKILTFGEVLDAFRGKIGILIELKSPELYPGVEEKVAEELVKRNLHKPNNEKVVIQSFNHESMQKSKELLPSLPHGVIAGPSWANVTEEQLAEFATYADYFNPNMNIVTHEMVGDVHEAGMKIYPYTSRSQEQALRLFDLNVDGIVTDYTEHVYYHPVKNH</sequence>
<evidence type="ECO:0000313" key="4">
    <source>
        <dbReference type="Proteomes" id="UP000076490"/>
    </source>
</evidence>
<feature type="domain" description="GP-PDE" evidence="2">
    <location>
        <begin position="42"/>
        <end position="283"/>
    </location>
</feature>
<dbReference type="EMBL" id="LQNT01000009">
    <property type="protein sequence ID" value="KZE38981.1"/>
    <property type="molecule type" value="Genomic_DNA"/>
</dbReference>
<dbReference type="GO" id="GO:0008081">
    <property type="term" value="F:phosphoric diester hydrolase activity"/>
    <property type="evidence" value="ECO:0007669"/>
    <property type="project" value="InterPro"/>
</dbReference>
<proteinExistence type="predicted"/>
<organism evidence="3 4">
    <name type="scientific">Bhargavaea cecembensis</name>
    <dbReference type="NCBI Taxonomy" id="394098"/>
    <lineage>
        <taxon>Bacteria</taxon>
        <taxon>Bacillati</taxon>
        <taxon>Bacillota</taxon>
        <taxon>Bacilli</taxon>
        <taxon>Bacillales</taxon>
        <taxon>Caryophanaceae</taxon>
        <taxon>Bhargavaea</taxon>
    </lineage>
</organism>
<dbReference type="AlphaFoldDB" id="A0A163FNE4"/>
<keyword evidence="1" id="KW-0732">Signal</keyword>
<comment type="caution">
    <text evidence="3">The sequence shown here is derived from an EMBL/GenBank/DDBJ whole genome shotgun (WGS) entry which is preliminary data.</text>
</comment>
<dbReference type="Proteomes" id="UP000076490">
    <property type="component" value="Unassembled WGS sequence"/>
</dbReference>
<dbReference type="GO" id="GO:0006629">
    <property type="term" value="P:lipid metabolic process"/>
    <property type="evidence" value="ECO:0007669"/>
    <property type="project" value="InterPro"/>
</dbReference>
<feature type="chain" id="PRO_5039208056" evidence="1">
    <location>
        <begin position="20"/>
        <end position="287"/>
    </location>
</feature>
<dbReference type="PANTHER" id="PTHR46211:SF7">
    <property type="entry name" value="GLYCEROPHOSPHODIESTER PHOSPHODIESTERASE"/>
    <property type="match status" value="1"/>
</dbReference>
<dbReference type="OrthoDB" id="384721at2"/>
<accession>A0A163FNE4</accession>
<gene>
    <name evidence="3" type="ORF">AV656_08775</name>
</gene>
<evidence type="ECO:0000259" key="2">
    <source>
        <dbReference type="PROSITE" id="PS51704"/>
    </source>
</evidence>
<dbReference type="Pfam" id="PF03009">
    <property type="entry name" value="GDPD"/>
    <property type="match status" value="1"/>
</dbReference>
<dbReference type="InterPro" id="IPR030395">
    <property type="entry name" value="GP_PDE_dom"/>
</dbReference>
<dbReference type="InterPro" id="IPR017946">
    <property type="entry name" value="PLC-like_Pdiesterase_TIM-brl"/>
</dbReference>
<dbReference type="Gene3D" id="3.20.20.190">
    <property type="entry name" value="Phosphatidylinositol (PI) phosphodiesterase"/>
    <property type="match status" value="1"/>
</dbReference>
<reference evidence="3 4" key="1">
    <citation type="submission" date="2016-01" db="EMBL/GenBank/DDBJ databases">
        <title>Whole genome sequencing of Bhargavaea cecembensis T14.</title>
        <authorList>
            <person name="Hong K.W."/>
        </authorList>
    </citation>
    <scope>NUCLEOTIDE SEQUENCE [LARGE SCALE GENOMIC DNA]</scope>
    <source>
        <strain evidence="3 4">T14</strain>
    </source>
</reference>